<dbReference type="PROSITE" id="PS50172">
    <property type="entry name" value="BRCT"/>
    <property type="match status" value="2"/>
</dbReference>
<name>R7UTQ4_CAPTE</name>
<feature type="compositionally biased region" description="Polar residues" evidence="1">
    <location>
        <begin position="391"/>
        <end position="409"/>
    </location>
</feature>
<feature type="compositionally biased region" description="Polar residues" evidence="1">
    <location>
        <begin position="95"/>
        <end position="105"/>
    </location>
</feature>
<evidence type="ECO:0000313" key="4">
    <source>
        <dbReference type="EnsemblMetazoa" id="CapteP222250"/>
    </source>
</evidence>
<dbReference type="EnsemblMetazoa" id="CapteT222250">
    <property type="protein sequence ID" value="CapteP222250"/>
    <property type="gene ID" value="CapteG222250"/>
</dbReference>
<dbReference type="Gene3D" id="3.40.50.10190">
    <property type="entry name" value="BRCT domain"/>
    <property type="match status" value="3"/>
</dbReference>
<dbReference type="CDD" id="cd17716">
    <property type="entry name" value="BRCT_microcephalin_rpt1"/>
    <property type="match status" value="1"/>
</dbReference>
<accession>R7UTQ4</accession>
<dbReference type="STRING" id="283909.R7UTQ4"/>
<sequence>MELIDSSSEDLSQNSGKNLKTDITQIIGMLESPNTPVASVKKTPRRRSMAAPKNACTPANINSTLDSPKTPAASMPSVMKTPGRRSTAAPKNACTPANINSTLDSPKTPAASMPSVMKTPRRRSMPAPKNARTPANCSLMSPCTPSVSIVETPGSIVTPVTPRSSILNGVVAHVEVRSKHENRSHAVEKELLRLGASIEPKLTKTVTHVVFKEGKQATWKKAQSWGVHLVSVLWIENCKENSTRVSEELFPARLEDECTPVGLRRQKRYKSMQPKDFAAELADSADRCKRHKQKQTKLEQAKASPFTPLMLKRPIHRRPQSNFFQYIDSDYSPNMTVPQTPPSIRIARHAQLVAAQTEEVAAKYAEPVFDPSQTTIELSIPLHRRLFSGSAISSPDTSSAQSTESTPQPVKSPCKLKRKASSPHITSEVTKDTMSDIPEEVITGKLLTVQNLAEVSKRKNRQGKRKLHSVSEAPAEILIEPECTGTQPKKGILDDLKKKSSATKKKDIEFCDCETSRSDLDTSAEVKSKIVSKKSRRQTLLAPTVASEHAPEIKIAKSVNRRKSMRIASQDHSDLSQTSGSTSQVEPIKSSRRVTEEFSDVLCKHRKSVKAQKNTLNSSSSSTSSREGGNKKKKKKNTWKEVYLEDDSSHPKPLRSLVTTSLHFDDQYMVRSVVSKLGTFRVEEDVSADTTHVICGSNRRTLNVLHGIAHGCWLVSLTWVMESLGANAWIDEEAYECVDFFPACRLSRSQENRDLFAACGNIFVASETVPQRHHIVQLLQRSGASLVEDVKLAKICVGQQRGCRKSVAEKWVLDSITSHHCLPSEPYKT</sequence>
<dbReference type="FunCoup" id="R7UTQ4">
    <property type="interactions" value="1523"/>
</dbReference>
<dbReference type="GO" id="GO:0000278">
    <property type="term" value="P:mitotic cell cycle"/>
    <property type="evidence" value="ECO:0007669"/>
    <property type="project" value="TreeGrafter"/>
</dbReference>
<dbReference type="AlphaFoldDB" id="R7UTQ4"/>
<dbReference type="HOGENOM" id="CLU_011279_0_0_1"/>
<keyword evidence="5" id="KW-1185">Reference proteome</keyword>
<gene>
    <name evidence="3" type="ORF">CAPTEDRAFT_222250</name>
</gene>
<proteinExistence type="predicted"/>
<dbReference type="Proteomes" id="UP000014760">
    <property type="component" value="Unassembled WGS sequence"/>
</dbReference>
<reference evidence="4" key="3">
    <citation type="submission" date="2015-06" db="UniProtKB">
        <authorList>
            <consortium name="EnsemblMetazoa"/>
        </authorList>
    </citation>
    <scope>IDENTIFICATION</scope>
</reference>
<feature type="domain" description="BRCT" evidence="2">
    <location>
        <begin position="162"/>
        <end position="252"/>
    </location>
</feature>
<dbReference type="PANTHER" id="PTHR14625:SF3">
    <property type="entry name" value="MICROCEPHALIN"/>
    <property type="match status" value="1"/>
</dbReference>
<feature type="compositionally biased region" description="Basic and acidic residues" evidence="1">
    <location>
        <begin position="638"/>
        <end position="650"/>
    </location>
</feature>
<feature type="region of interest" description="Disordered" evidence="1">
    <location>
        <begin position="34"/>
        <end position="138"/>
    </location>
</feature>
<organism evidence="3">
    <name type="scientific">Capitella teleta</name>
    <name type="common">Polychaete worm</name>
    <dbReference type="NCBI Taxonomy" id="283909"/>
    <lineage>
        <taxon>Eukaryota</taxon>
        <taxon>Metazoa</taxon>
        <taxon>Spiralia</taxon>
        <taxon>Lophotrochozoa</taxon>
        <taxon>Annelida</taxon>
        <taxon>Polychaeta</taxon>
        <taxon>Sedentaria</taxon>
        <taxon>Scolecida</taxon>
        <taxon>Capitellidae</taxon>
        <taxon>Capitella</taxon>
    </lineage>
</organism>
<evidence type="ECO:0000313" key="5">
    <source>
        <dbReference type="Proteomes" id="UP000014760"/>
    </source>
</evidence>
<evidence type="ECO:0000313" key="3">
    <source>
        <dbReference type="EMBL" id="ELU07307.1"/>
    </source>
</evidence>
<evidence type="ECO:0000256" key="1">
    <source>
        <dbReference type="SAM" id="MobiDB-lite"/>
    </source>
</evidence>
<feature type="region of interest" description="Disordered" evidence="1">
    <location>
        <begin position="609"/>
        <end position="651"/>
    </location>
</feature>
<dbReference type="SMART" id="SM00292">
    <property type="entry name" value="BRCT"/>
    <property type="match status" value="3"/>
</dbReference>
<dbReference type="EMBL" id="KB300038">
    <property type="protein sequence ID" value="ELU07307.1"/>
    <property type="molecule type" value="Genomic_DNA"/>
</dbReference>
<feature type="region of interest" description="Disordered" evidence="1">
    <location>
        <begin position="391"/>
        <end position="430"/>
    </location>
</feature>
<feature type="compositionally biased region" description="Polar residues" evidence="1">
    <location>
        <begin position="575"/>
        <end position="585"/>
    </location>
</feature>
<feature type="compositionally biased region" description="Polar residues" evidence="1">
    <location>
        <begin position="57"/>
        <end position="67"/>
    </location>
</feature>
<feature type="region of interest" description="Disordered" evidence="1">
    <location>
        <begin position="540"/>
        <end position="592"/>
    </location>
</feature>
<dbReference type="InterPro" id="IPR022047">
    <property type="entry name" value="Microcephalin-like"/>
</dbReference>
<protein>
    <recommendedName>
        <fullName evidence="2">BRCT domain-containing protein</fullName>
    </recommendedName>
</protein>
<dbReference type="CDD" id="cd17751">
    <property type="entry name" value="BRCT_microcephalin_rpt3"/>
    <property type="match status" value="1"/>
</dbReference>
<dbReference type="InterPro" id="IPR001357">
    <property type="entry name" value="BRCT_dom"/>
</dbReference>
<dbReference type="CDD" id="cd17736">
    <property type="entry name" value="BRCT_microcephalin_rpt2"/>
    <property type="match status" value="1"/>
</dbReference>
<reference evidence="3 5" key="2">
    <citation type="journal article" date="2013" name="Nature">
        <title>Insights into bilaterian evolution from three spiralian genomes.</title>
        <authorList>
            <person name="Simakov O."/>
            <person name="Marletaz F."/>
            <person name="Cho S.J."/>
            <person name="Edsinger-Gonzales E."/>
            <person name="Havlak P."/>
            <person name="Hellsten U."/>
            <person name="Kuo D.H."/>
            <person name="Larsson T."/>
            <person name="Lv J."/>
            <person name="Arendt D."/>
            <person name="Savage R."/>
            <person name="Osoegawa K."/>
            <person name="de Jong P."/>
            <person name="Grimwood J."/>
            <person name="Chapman J.A."/>
            <person name="Shapiro H."/>
            <person name="Aerts A."/>
            <person name="Otillar R.P."/>
            <person name="Terry A.Y."/>
            <person name="Boore J.L."/>
            <person name="Grigoriev I.V."/>
            <person name="Lindberg D.R."/>
            <person name="Seaver E.C."/>
            <person name="Weisblat D.A."/>
            <person name="Putnam N.H."/>
            <person name="Rokhsar D.S."/>
        </authorList>
    </citation>
    <scope>NUCLEOTIDE SEQUENCE</scope>
    <source>
        <strain evidence="3 5">I ESC-2004</strain>
    </source>
</reference>
<feature type="domain" description="BRCT" evidence="2">
    <location>
        <begin position="670"/>
        <end position="737"/>
    </location>
</feature>
<dbReference type="Pfam" id="PF00533">
    <property type="entry name" value="BRCT"/>
    <property type="match status" value="1"/>
</dbReference>
<dbReference type="SUPFAM" id="SSF52113">
    <property type="entry name" value="BRCT domain"/>
    <property type="match status" value="3"/>
</dbReference>
<dbReference type="OMA" id="AMEPRMT"/>
<dbReference type="InterPro" id="IPR036420">
    <property type="entry name" value="BRCT_dom_sf"/>
</dbReference>
<evidence type="ECO:0000259" key="2">
    <source>
        <dbReference type="PROSITE" id="PS50172"/>
    </source>
</evidence>
<dbReference type="PANTHER" id="PTHR14625">
    <property type="entry name" value="MICROCEPHALIN"/>
    <property type="match status" value="1"/>
</dbReference>
<reference evidence="5" key="1">
    <citation type="submission" date="2012-12" db="EMBL/GenBank/DDBJ databases">
        <authorList>
            <person name="Hellsten U."/>
            <person name="Grimwood J."/>
            <person name="Chapman J.A."/>
            <person name="Shapiro H."/>
            <person name="Aerts A."/>
            <person name="Otillar R.P."/>
            <person name="Terry A.Y."/>
            <person name="Boore J.L."/>
            <person name="Simakov O."/>
            <person name="Marletaz F."/>
            <person name="Cho S.-J."/>
            <person name="Edsinger-Gonzales E."/>
            <person name="Havlak P."/>
            <person name="Kuo D.-H."/>
            <person name="Larsson T."/>
            <person name="Lv J."/>
            <person name="Arendt D."/>
            <person name="Savage R."/>
            <person name="Osoegawa K."/>
            <person name="de Jong P."/>
            <person name="Lindberg D.R."/>
            <person name="Seaver E.C."/>
            <person name="Weisblat D.A."/>
            <person name="Putnam N.H."/>
            <person name="Grigoriev I.V."/>
            <person name="Rokhsar D.S."/>
        </authorList>
    </citation>
    <scope>NUCLEOTIDE SEQUENCE</scope>
    <source>
        <strain evidence="5">I ESC-2004</strain>
    </source>
</reference>
<dbReference type="Pfam" id="PF12738">
    <property type="entry name" value="PTCB-BRCT"/>
    <property type="match status" value="1"/>
</dbReference>
<dbReference type="OrthoDB" id="2384350at2759"/>
<dbReference type="EMBL" id="AMQN01007127">
    <property type="status" value="NOT_ANNOTATED_CDS"/>
    <property type="molecule type" value="Genomic_DNA"/>
</dbReference>